<dbReference type="EMBL" id="CYGZ01000011">
    <property type="protein sequence ID" value="CUA80592.1"/>
    <property type="molecule type" value="Genomic_DNA"/>
</dbReference>
<reference evidence="2" key="1">
    <citation type="submission" date="2015-08" db="EMBL/GenBank/DDBJ databases">
        <authorList>
            <person name="Varghese N."/>
        </authorList>
    </citation>
    <scope>NUCLEOTIDE SEQUENCE [LARGE SCALE GENOMIC DNA]</scope>
    <source>
        <strain evidence="2">DSM 27374</strain>
    </source>
</reference>
<dbReference type="OrthoDB" id="1730086at2"/>
<dbReference type="STRING" id="1325335.GCA_001418025_01905"/>
<keyword evidence="2" id="KW-1185">Reference proteome</keyword>
<proteinExistence type="predicted"/>
<dbReference type="Proteomes" id="UP000182738">
    <property type="component" value="Unassembled WGS sequence"/>
</dbReference>
<dbReference type="AlphaFoldDB" id="A0A0K6GPP9"/>
<evidence type="ECO:0000313" key="1">
    <source>
        <dbReference type="EMBL" id="CUA80592.1"/>
    </source>
</evidence>
<name>A0A0K6GPP9_9BACL</name>
<accession>A0A0K6GPP9</accession>
<protein>
    <submittedName>
        <fullName evidence="1">Uncharacterized protein</fullName>
    </submittedName>
</protein>
<sequence>MMGEQMDIAYNNYDIIFRNMTAQFKEKVLDFYGIQTAPIVRVEATDLPTIAVNDRRMDFLFLLADGTYLHLEFQTTFNEEDLDRFLQYDVSAYERYKKPIKTVVIYGADVEKVLEQKSYGSVQYEAQAVLMKKYNGDAIIQHLWTKVENGEELTDLDELHLIFLPLMRSSVNRSERAIETVEIAKRIKNEEKQVRLLATIIAVSDKFIDKEYVEKLMEVLSMARVIRMAEERARINESQQAIKKYLSARLGLESKPMQHKVDLITDLYLLHHLLDDLYRAEKKEEMDHLIDIVLEKQKYMG</sequence>
<gene>
    <name evidence="1" type="ORF">Ga0061060_11155</name>
</gene>
<evidence type="ECO:0000313" key="2">
    <source>
        <dbReference type="Proteomes" id="UP000182738"/>
    </source>
</evidence>
<organism evidence="1 2">
    <name type="scientific">Anoxybacillus suryakundensis</name>
    <dbReference type="NCBI Taxonomy" id="1325335"/>
    <lineage>
        <taxon>Bacteria</taxon>
        <taxon>Bacillati</taxon>
        <taxon>Bacillota</taxon>
        <taxon>Bacilli</taxon>
        <taxon>Bacillales</taxon>
        <taxon>Anoxybacillaceae</taxon>
        <taxon>Anoxybacillus</taxon>
    </lineage>
</organism>